<dbReference type="Proteomes" id="UP000826195">
    <property type="component" value="Unassembled WGS sequence"/>
</dbReference>
<reference evidence="1 2" key="1">
    <citation type="journal article" date="2021" name="J. Hered.">
        <title>A chromosome-level genome assembly of the parasitoid wasp, Cotesia glomerata (Hymenoptera: Braconidae).</title>
        <authorList>
            <person name="Pinto B.J."/>
            <person name="Weis J.J."/>
            <person name="Gamble T."/>
            <person name="Ode P.J."/>
            <person name="Paul R."/>
            <person name="Zaspel J.M."/>
        </authorList>
    </citation>
    <scope>NUCLEOTIDE SEQUENCE [LARGE SCALE GENOMIC DNA]</scope>
    <source>
        <strain evidence="1">CgM1</strain>
    </source>
</reference>
<accession>A0AAV7IM50</accession>
<dbReference type="EMBL" id="JAHXZJ010001119">
    <property type="protein sequence ID" value="KAH0554894.1"/>
    <property type="molecule type" value="Genomic_DNA"/>
</dbReference>
<name>A0AAV7IM50_COTGL</name>
<evidence type="ECO:0000313" key="2">
    <source>
        <dbReference type="Proteomes" id="UP000826195"/>
    </source>
</evidence>
<comment type="caution">
    <text evidence="1">The sequence shown here is derived from an EMBL/GenBank/DDBJ whole genome shotgun (WGS) entry which is preliminary data.</text>
</comment>
<sequence length="106" mass="11825">MYLSALLTRVREKNPAGIKGQEEMIAVQFPGAIVPRHSYYGFGSWKIDATNSVSFHPALFFHPFHAAHMVLHRAIVIVPPSLSPSDALAFHILCDEVILPFSKGRR</sequence>
<proteinExistence type="predicted"/>
<evidence type="ECO:0000313" key="1">
    <source>
        <dbReference type="EMBL" id="KAH0554894.1"/>
    </source>
</evidence>
<keyword evidence="2" id="KW-1185">Reference proteome</keyword>
<gene>
    <name evidence="1" type="ORF">KQX54_013687</name>
</gene>
<dbReference type="AlphaFoldDB" id="A0AAV7IM50"/>
<protein>
    <submittedName>
        <fullName evidence="1">Uncharacterized protein</fullName>
    </submittedName>
</protein>
<organism evidence="1 2">
    <name type="scientific">Cotesia glomerata</name>
    <name type="common">Lepidopteran parasitic wasp</name>
    <name type="synonym">Apanteles glomeratus</name>
    <dbReference type="NCBI Taxonomy" id="32391"/>
    <lineage>
        <taxon>Eukaryota</taxon>
        <taxon>Metazoa</taxon>
        <taxon>Ecdysozoa</taxon>
        <taxon>Arthropoda</taxon>
        <taxon>Hexapoda</taxon>
        <taxon>Insecta</taxon>
        <taxon>Pterygota</taxon>
        <taxon>Neoptera</taxon>
        <taxon>Endopterygota</taxon>
        <taxon>Hymenoptera</taxon>
        <taxon>Apocrita</taxon>
        <taxon>Ichneumonoidea</taxon>
        <taxon>Braconidae</taxon>
        <taxon>Microgastrinae</taxon>
        <taxon>Cotesia</taxon>
    </lineage>
</organism>